<evidence type="ECO:0000256" key="1">
    <source>
        <dbReference type="SAM" id="MobiDB-lite"/>
    </source>
</evidence>
<sequence>MDDSFDEPPPIGETEPDDLFDANVLANADFVFVKFFIRKGNVSCVGNVAEIGDDNIGEQEARISVLRQKAKDKLGQKERFIGPTLPPQLESRQEHINLFSDLEGGRRKDIVENEEHKLLKKKEQEEYEKKIGYLTYLGQSELGESGYQPVYKMPSLLKQAKTLPQSKSEKQKKDERLFDPMRFITNSLGISMKDKPKKIDSSMVKIESKVKKDKKEKKKKRKDKKRKRSSSSESEESKHKRKRKKRERSDSSDDEEEYEKRRKIAILREERLRREAVERERQEKALRTIKGIPDKLEKGIEPQIKRKYNSQFNPEIARQNQ</sequence>
<organism evidence="2 3">
    <name type="scientific">Artemia franciscana</name>
    <name type="common">Brine shrimp</name>
    <name type="synonym">Artemia sanfranciscana</name>
    <dbReference type="NCBI Taxonomy" id="6661"/>
    <lineage>
        <taxon>Eukaryota</taxon>
        <taxon>Metazoa</taxon>
        <taxon>Ecdysozoa</taxon>
        <taxon>Arthropoda</taxon>
        <taxon>Crustacea</taxon>
        <taxon>Branchiopoda</taxon>
        <taxon>Anostraca</taxon>
        <taxon>Artemiidae</taxon>
        <taxon>Artemia</taxon>
    </lineage>
</organism>
<proteinExistence type="predicted"/>
<feature type="compositionally biased region" description="Basic and acidic residues" evidence="1">
    <location>
        <begin position="192"/>
        <end position="210"/>
    </location>
</feature>
<evidence type="ECO:0000313" key="3">
    <source>
        <dbReference type="Proteomes" id="UP001187531"/>
    </source>
</evidence>
<feature type="region of interest" description="Disordered" evidence="1">
    <location>
        <begin position="188"/>
        <end position="263"/>
    </location>
</feature>
<comment type="caution">
    <text evidence="2">The sequence shown here is derived from an EMBL/GenBank/DDBJ whole genome shotgun (WGS) entry which is preliminary data.</text>
</comment>
<protein>
    <submittedName>
        <fullName evidence="2">Uncharacterized protein</fullName>
    </submittedName>
</protein>
<feature type="compositionally biased region" description="Basic and acidic residues" evidence="1">
    <location>
        <begin position="167"/>
        <end position="179"/>
    </location>
</feature>
<keyword evidence="3" id="KW-1185">Reference proteome</keyword>
<dbReference type="PANTHER" id="PTHR22093:SF0">
    <property type="entry name" value="LEUKOCYTE RECEPTOR CLUSTER MEMBER 1"/>
    <property type="match status" value="1"/>
</dbReference>
<name>A0AA88I135_ARTSF</name>
<feature type="compositionally biased region" description="Basic residues" evidence="1">
    <location>
        <begin position="211"/>
        <end position="229"/>
    </location>
</feature>
<evidence type="ECO:0000313" key="2">
    <source>
        <dbReference type="EMBL" id="KAK2718086.1"/>
    </source>
</evidence>
<dbReference type="AlphaFoldDB" id="A0AA88I135"/>
<gene>
    <name evidence="2" type="ORF">QYM36_006766</name>
</gene>
<dbReference type="EMBL" id="JAVRJZ010000010">
    <property type="protein sequence ID" value="KAK2718086.1"/>
    <property type="molecule type" value="Genomic_DNA"/>
</dbReference>
<dbReference type="Proteomes" id="UP001187531">
    <property type="component" value="Unassembled WGS sequence"/>
</dbReference>
<dbReference type="InterPro" id="IPR039875">
    <property type="entry name" value="LENG1-like"/>
</dbReference>
<reference evidence="2" key="1">
    <citation type="submission" date="2023-07" db="EMBL/GenBank/DDBJ databases">
        <title>Chromosome-level genome assembly of Artemia franciscana.</title>
        <authorList>
            <person name="Jo E."/>
        </authorList>
    </citation>
    <scope>NUCLEOTIDE SEQUENCE</scope>
    <source>
        <tissue evidence="2">Whole body</tissue>
    </source>
</reference>
<accession>A0AA88I135</accession>
<dbReference type="PANTHER" id="PTHR22093">
    <property type="entry name" value="LEUKOCYTE RECEPTOR CLUSTER LRC MEMBER 1"/>
    <property type="match status" value="1"/>
</dbReference>
<feature type="region of interest" description="Disordered" evidence="1">
    <location>
        <begin position="161"/>
        <end position="180"/>
    </location>
</feature>